<dbReference type="EMBL" id="ML208273">
    <property type="protein sequence ID" value="TFK73720.1"/>
    <property type="molecule type" value="Genomic_DNA"/>
</dbReference>
<evidence type="ECO:0000313" key="1">
    <source>
        <dbReference type="EMBL" id="TFK73720.1"/>
    </source>
</evidence>
<gene>
    <name evidence="1" type="ORF">BDN72DRAFT_150264</name>
</gene>
<evidence type="ECO:0000313" key="2">
    <source>
        <dbReference type="Proteomes" id="UP000308600"/>
    </source>
</evidence>
<dbReference type="Proteomes" id="UP000308600">
    <property type="component" value="Unassembled WGS sequence"/>
</dbReference>
<accession>A0ACD3B6G9</accession>
<reference evidence="1 2" key="1">
    <citation type="journal article" date="2019" name="Nat. Ecol. Evol.">
        <title>Megaphylogeny resolves global patterns of mushroom evolution.</title>
        <authorList>
            <person name="Varga T."/>
            <person name="Krizsan K."/>
            <person name="Foldi C."/>
            <person name="Dima B."/>
            <person name="Sanchez-Garcia M."/>
            <person name="Sanchez-Ramirez S."/>
            <person name="Szollosi G.J."/>
            <person name="Szarkandi J.G."/>
            <person name="Papp V."/>
            <person name="Albert L."/>
            <person name="Andreopoulos W."/>
            <person name="Angelini C."/>
            <person name="Antonin V."/>
            <person name="Barry K.W."/>
            <person name="Bougher N.L."/>
            <person name="Buchanan P."/>
            <person name="Buyck B."/>
            <person name="Bense V."/>
            <person name="Catcheside P."/>
            <person name="Chovatia M."/>
            <person name="Cooper J."/>
            <person name="Damon W."/>
            <person name="Desjardin D."/>
            <person name="Finy P."/>
            <person name="Geml J."/>
            <person name="Haridas S."/>
            <person name="Hughes K."/>
            <person name="Justo A."/>
            <person name="Karasinski D."/>
            <person name="Kautmanova I."/>
            <person name="Kiss B."/>
            <person name="Kocsube S."/>
            <person name="Kotiranta H."/>
            <person name="LaButti K.M."/>
            <person name="Lechner B.E."/>
            <person name="Liimatainen K."/>
            <person name="Lipzen A."/>
            <person name="Lukacs Z."/>
            <person name="Mihaltcheva S."/>
            <person name="Morgado L.N."/>
            <person name="Niskanen T."/>
            <person name="Noordeloos M.E."/>
            <person name="Ohm R.A."/>
            <person name="Ortiz-Santana B."/>
            <person name="Ovrebo C."/>
            <person name="Racz N."/>
            <person name="Riley R."/>
            <person name="Savchenko A."/>
            <person name="Shiryaev A."/>
            <person name="Soop K."/>
            <person name="Spirin V."/>
            <person name="Szebenyi C."/>
            <person name="Tomsovsky M."/>
            <person name="Tulloss R.E."/>
            <person name="Uehling J."/>
            <person name="Grigoriev I.V."/>
            <person name="Vagvolgyi C."/>
            <person name="Papp T."/>
            <person name="Martin F.M."/>
            <person name="Miettinen O."/>
            <person name="Hibbett D.S."/>
            <person name="Nagy L.G."/>
        </authorList>
    </citation>
    <scope>NUCLEOTIDE SEQUENCE [LARGE SCALE GENOMIC DNA]</scope>
    <source>
        <strain evidence="1 2">NL-1719</strain>
    </source>
</reference>
<sequence>MISDSKSAHFIAWTELGTSFVVSNVGEFSRTILGSHFKHNNFSSFVRQLNMYGFHKINRTPRAQRTSTDAQTWEFSHHKFLRGRPDLLDEIKRKALEPDPAMKHRVELPGEVAAQLNAMRDENRRLWEQLDRERRKVEKLVGVVGRVYDVVGKTFGGLPPFPSDLLADESPNIYITTPQSTTSRYPPPLSMNLSSQASLHSLHSLSSPNSSPTTADFPSHMGGPTGPPSHPSLSRQHSFQHVSFSRADGNSSASTPLPPSPGSISMELFDEGDHSPSGRSSNKRQRMDDNGMGISINGNVNGVNGNGVHNGDSHPHSLSAMSSPVSGPGMGGGLPAGLGGMVGVGPQGKKLNRARSDSAPLGYGGFGLTTPAWGATGPSTGGIVGRPRSGSGMAGRGIPNIGSLARGGGVGPTTGTPLLTLSTVPSGSPAR</sequence>
<organism evidence="1 2">
    <name type="scientific">Pluteus cervinus</name>
    <dbReference type="NCBI Taxonomy" id="181527"/>
    <lineage>
        <taxon>Eukaryota</taxon>
        <taxon>Fungi</taxon>
        <taxon>Dikarya</taxon>
        <taxon>Basidiomycota</taxon>
        <taxon>Agaricomycotina</taxon>
        <taxon>Agaricomycetes</taxon>
        <taxon>Agaricomycetidae</taxon>
        <taxon>Agaricales</taxon>
        <taxon>Pluteineae</taxon>
        <taxon>Pluteaceae</taxon>
        <taxon>Pluteus</taxon>
    </lineage>
</organism>
<name>A0ACD3B6G9_9AGAR</name>
<proteinExistence type="predicted"/>
<protein>
    <submittedName>
        <fullName evidence="1">Uncharacterized protein</fullName>
    </submittedName>
</protein>
<keyword evidence="2" id="KW-1185">Reference proteome</keyword>